<dbReference type="Gene3D" id="3.40.47.10">
    <property type="match status" value="1"/>
</dbReference>
<evidence type="ECO:0000313" key="2">
    <source>
        <dbReference type="EMBL" id="CCC91956.1"/>
    </source>
</evidence>
<dbReference type="Pfam" id="PF22691">
    <property type="entry name" value="Thiolase_C_1"/>
    <property type="match status" value="1"/>
</dbReference>
<dbReference type="PIRSF" id="PIRSF000429">
    <property type="entry name" value="Ac-CoA_Ac_transf"/>
    <property type="match status" value="1"/>
</dbReference>
<feature type="domain" description="Thiolase C-terminal" evidence="1">
    <location>
        <begin position="271"/>
        <end position="405"/>
    </location>
</feature>
<dbReference type="InterPro" id="IPR016039">
    <property type="entry name" value="Thiolase-like"/>
</dbReference>
<dbReference type="CDD" id="cd00829">
    <property type="entry name" value="SCP-x_thiolase"/>
    <property type="match status" value="1"/>
</dbReference>
<dbReference type="EMBL" id="HE575321">
    <property type="protein sequence ID" value="CCC91956.1"/>
    <property type="molecule type" value="Genomic_DNA"/>
</dbReference>
<dbReference type="PANTHER" id="PTHR42870">
    <property type="entry name" value="ACETYL-COA C-ACETYLTRANSFERASE"/>
    <property type="match status" value="1"/>
</dbReference>
<sequence>MSSRSIRIVGVGRTAVGRLHRSATDLAIAALDSALGDANMKRTDLEALVALPALSSPQFMPAHRLATVAGLVPTPGRFLLRTVDTGGAGPLTALGTAVDLVRNGYAHTVAVVASDAILSMDSAVFAERSNASVRGSGLPEPCIPHEYDLYARWHMQRYGLKREQLAMASVLMSKMAERHPDAMCRRALSLDHVLQSRPVAPVTSLLECARRADGAVALIVSSESHYTQHFAVDQRQQALGGSKPIILSVAEASGPLFPPPLDQGVSPDVFSCGRAVREALQRAHLSTNDIQFFGLYDCFPICLIRALEAVGLCAEGEGGDYIESVYDEMLQADGILSPAKFPVNTHGGLQCFGAPWEVPAMYNVTEAIAQLSGAAGDRQITPVPRRALVYGNGGIFSASSVAILGSDI</sequence>
<dbReference type="SUPFAM" id="SSF53901">
    <property type="entry name" value="Thiolase-like"/>
    <property type="match status" value="2"/>
</dbReference>
<dbReference type="GO" id="GO:0016747">
    <property type="term" value="F:acyltransferase activity, transferring groups other than amino-acyl groups"/>
    <property type="evidence" value="ECO:0007669"/>
    <property type="project" value="InterPro"/>
</dbReference>
<organism evidence="2">
    <name type="scientific">Trypanosoma congolense (strain IL3000)</name>
    <dbReference type="NCBI Taxonomy" id="1068625"/>
    <lineage>
        <taxon>Eukaryota</taxon>
        <taxon>Discoba</taxon>
        <taxon>Euglenozoa</taxon>
        <taxon>Kinetoplastea</taxon>
        <taxon>Metakinetoplastina</taxon>
        <taxon>Trypanosomatida</taxon>
        <taxon>Trypanosomatidae</taxon>
        <taxon>Trypanosoma</taxon>
        <taxon>Nannomonas</taxon>
    </lineage>
</organism>
<dbReference type="AlphaFoldDB" id="G0URE4"/>
<dbReference type="InterPro" id="IPR055140">
    <property type="entry name" value="Thiolase_C_2"/>
</dbReference>
<name>G0URE4_TRYCI</name>
<dbReference type="VEuPathDB" id="TriTrypDB:TcIL3000_8_1750"/>
<dbReference type="InterPro" id="IPR002155">
    <property type="entry name" value="Thiolase"/>
</dbReference>
<protein>
    <submittedName>
        <fullName evidence="2">Putative nonspecific lipid-transfer protein</fullName>
    </submittedName>
</protein>
<dbReference type="PANTHER" id="PTHR42870:SF2">
    <property type="entry name" value="LIPID-TRANSFER PROTEIN, PUTATIVE-RELATED"/>
    <property type="match status" value="1"/>
</dbReference>
<reference evidence="2" key="1">
    <citation type="journal article" date="2012" name="Proc. Natl. Acad. Sci. U.S.A.">
        <title>Antigenic diversity is generated by distinct evolutionary mechanisms in African trypanosome species.</title>
        <authorList>
            <person name="Jackson A.P."/>
            <person name="Berry A."/>
            <person name="Aslett M."/>
            <person name="Allison H.C."/>
            <person name="Burton P."/>
            <person name="Vavrova-Anderson J."/>
            <person name="Brown R."/>
            <person name="Browne H."/>
            <person name="Corton N."/>
            <person name="Hauser H."/>
            <person name="Gamble J."/>
            <person name="Gilderthorp R."/>
            <person name="Marcello L."/>
            <person name="McQuillan J."/>
            <person name="Otto T.D."/>
            <person name="Quail M.A."/>
            <person name="Sanders M.J."/>
            <person name="van Tonder A."/>
            <person name="Ginger M.L."/>
            <person name="Field M.C."/>
            <person name="Barry J.D."/>
            <person name="Hertz-Fowler C."/>
            <person name="Berriman M."/>
        </authorList>
    </citation>
    <scope>NUCLEOTIDE SEQUENCE</scope>
    <source>
        <strain evidence="2">IL3000</strain>
    </source>
</reference>
<accession>G0URE4</accession>
<proteinExistence type="predicted"/>
<gene>
    <name evidence="2" type="ORF">TCIL3000_8_1750</name>
</gene>
<evidence type="ECO:0000259" key="1">
    <source>
        <dbReference type="Pfam" id="PF22691"/>
    </source>
</evidence>